<reference evidence="2 3" key="1">
    <citation type="submission" date="2024-10" db="EMBL/GenBank/DDBJ databases">
        <title>The Natural Products Discovery Center: Release of the First 8490 Sequenced Strains for Exploring Actinobacteria Biosynthetic Diversity.</title>
        <authorList>
            <person name="Kalkreuter E."/>
            <person name="Kautsar S.A."/>
            <person name="Yang D."/>
            <person name="Bader C.D."/>
            <person name="Teijaro C.N."/>
            <person name="Fluegel L."/>
            <person name="Davis C.M."/>
            <person name="Simpson J.R."/>
            <person name="Lauterbach L."/>
            <person name="Steele A.D."/>
            <person name="Gui C."/>
            <person name="Meng S."/>
            <person name="Li G."/>
            <person name="Viehrig K."/>
            <person name="Ye F."/>
            <person name="Su P."/>
            <person name="Kiefer A.F."/>
            <person name="Nichols A."/>
            <person name="Cepeda A.J."/>
            <person name="Yan W."/>
            <person name="Fan B."/>
            <person name="Jiang Y."/>
            <person name="Adhikari A."/>
            <person name="Zheng C.-J."/>
            <person name="Schuster L."/>
            <person name="Cowan T.M."/>
            <person name="Smanski M.J."/>
            <person name="Chevrette M.G."/>
            <person name="De Carvalho L.P.S."/>
            <person name="Shen B."/>
        </authorList>
    </citation>
    <scope>NUCLEOTIDE SEQUENCE [LARGE SCALE GENOMIC DNA]</scope>
    <source>
        <strain evidence="2 3">NPDC002173</strain>
    </source>
</reference>
<keyword evidence="3" id="KW-1185">Reference proteome</keyword>
<comment type="caution">
    <text evidence="2">The sequence shown here is derived from an EMBL/GenBank/DDBJ whole genome shotgun (WGS) entry which is preliminary data.</text>
</comment>
<sequence>MSETGSGTNRHGAGEVGVHSHLVEGGAVADSGDTLNETIQRVAVAWRPLADELTAVRGDIERDRAELARTVAELVSRFDLRSRARVKARQAGGLMLPAAVVALGAAAGLALRRARRRRMRGRGGA</sequence>
<evidence type="ECO:0000313" key="2">
    <source>
        <dbReference type="EMBL" id="MFF3669236.1"/>
    </source>
</evidence>
<organism evidence="2 3">
    <name type="scientific">Microtetraspora malaysiensis</name>
    <dbReference type="NCBI Taxonomy" id="161358"/>
    <lineage>
        <taxon>Bacteria</taxon>
        <taxon>Bacillati</taxon>
        <taxon>Actinomycetota</taxon>
        <taxon>Actinomycetes</taxon>
        <taxon>Streptosporangiales</taxon>
        <taxon>Streptosporangiaceae</taxon>
        <taxon>Microtetraspora</taxon>
    </lineage>
</organism>
<gene>
    <name evidence="2" type="ORF">ACFYXI_26965</name>
</gene>
<name>A0ABW6SW46_9ACTN</name>
<dbReference type="EMBL" id="JBIASD010000020">
    <property type="protein sequence ID" value="MFF3669236.1"/>
    <property type="molecule type" value="Genomic_DNA"/>
</dbReference>
<protein>
    <recommendedName>
        <fullName evidence="4">DUF3618 domain-containing protein</fullName>
    </recommendedName>
</protein>
<keyword evidence="1" id="KW-1133">Transmembrane helix</keyword>
<evidence type="ECO:0000313" key="3">
    <source>
        <dbReference type="Proteomes" id="UP001602013"/>
    </source>
</evidence>
<accession>A0ABW6SW46</accession>
<proteinExistence type="predicted"/>
<keyword evidence="1" id="KW-0472">Membrane</keyword>
<evidence type="ECO:0000256" key="1">
    <source>
        <dbReference type="SAM" id="Phobius"/>
    </source>
</evidence>
<dbReference type="RefSeq" id="WP_387415167.1">
    <property type="nucleotide sequence ID" value="NZ_JBIASD010000020.1"/>
</dbReference>
<evidence type="ECO:0008006" key="4">
    <source>
        <dbReference type="Google" id="ProtNLM"/>
    </source>
</evidence>
<keyword evidence="1" id="KW-0812">Transmembrane</keyword>
<feature type="transmembrane region" description="Helical" evidence="1">
    <location>
        <begin position="91"/>
        <end position="111"/>
    </location>
</feature>
<dbReference type="Proteomes" id="UP001602013">
    <property type="component" value="Unassembled WGS sequence"/>
</dbReference>